<keyword evidence="8 13" id="KW-1133">Transmembrane helix</keyword>
<evidence type="ECO:0000313" key="17">
    <source>
        <dbReference type="Proteomes" id="UP001367676"/>
    </source>
</evidence>
<dbReference type="PANTHER" id="PTHR10796">
    <property type="entry name" value="PATCHED-RELATED"/>
    <property type="match status" value="1"/>
</dbReference>
<dbReference type="InterPro" id="IPR000731">
    <property type="entry name" value="SSD"/>
</dbReference>
<accession>A0AAN9YAL3</accession>
<feature type="transmembrane region" description="Helical" evidence="13">
    <location>
        <begin position="882"/>
        <end position="904"/>
    </location>
</feature>
<dbReference type="Gene3D" id="1.20.1640.10">
    <property type="entry name" value="Multidrug efflux transporter AcrB transmembrane domain"/>
    <property type="match status" value="2"/>
</dbReference>
<evidence type="ECO:0000259" key="14">
    <source>
        <dbReference type="PROSITE" id="PS50089"/>
    </source>
</evidence>
<feature type="transmembrane region" description="Helical" evidence="13">
    <location>
        <begin position="659"/>
        <end position="681"/>
    </location>
</feature>
<dbReference type="Gene3D" id="3.30.40.10">
    <property type="entry name" value="Zinc/RING finger domain, C3HC4 (zinc finger)"/>
    <property type="match status" value="1"/>
</dbReference>
<keyword evidence="10" id="KW-0325">Glycoprotein</keyword>
<evidence type="ECO:0000256" key="10">
    <source>
        <dbReference type="ARBA" id="ARBA00023180"/>
    </source>
</evidence>
<feature type="transmembrane region" description="Helical" evidence="13">
    <location>
        <begin position="687"/>
        <end position="711"/>
    </location>
</feature>
<keyword evidence="6 11" id="KW-0863">Zinc-finger</keyword>
<feature type="transmembrane region" description="Helical" evidence="13">
    <location>
        <begin position="1218"/>
        <end position="1241"/>
    </location>
</feature>
<feature type="domain" description="SSD" evidence="15">
    <location>
        <begin position="656"/>
        <end position="813"/>
    </location>
</feature>
<feature type="transmembrane region" description="Helical" evidence="13">
    <location>
        <begin position="759"/>
        <end position="776"/>
    </location>
</feature>
<name>A0AAN9YAL3_9HEMI</name>
<feature type="transmembrane region" description="Helical" evidence="13">
    <location>
        <begin position="412"/>
        <end position="431"/>
    </location>
</feature>
<gene>
    <name evidence="16" type="ORF">V9T40_004265</name>
</gene>
<comment type="caution">
    <text evidence="16">The sequence shown here is derived from an EMBL/GenBank/DDBJ whole genome shotgun (WGS) entry which is preliminary data.</text>
</comment>
<dbReference type="Proteomes" id="UP001367676">
    <property type="component" value="Unassembled WGS sequence"/>
</dbReference>
<keyword evidence="7" id="KW-0862">Zinc</keyword>
<dbReference type="Pfam" id="PF13445">
    <property type="entry name" value="zf-RING_UBOX"/>
    <property type="match status" value="1"/>
</dbReference>
<dbReference type="PANTHER" id="PTHR10796:SF92">
    <property type="entry name" value="PATCHED-RELATED, ISOFORM A"/>
    <property type="match status" value="1"/>
</dbReference>
<protein>
    <recommendedName>
        <fullName evidence="18">Patched domain-containing protein 3</fullName>
    </recommendedName>
</protein>
<dbReference type="FunFam" id="1.20.1640.10:FF:000013">
    <property type="entry name" value="PaTched Related family"/>
    <property type="match status" value="1"/>
</dbReference>
<dbReference type="InterPro" id="IPR003392">
    <property type="entry name" value="PTHD_SSD"/>
</dbReference>
<proteinExistence type="inferred from homology"/>
<feature type="transmembrane region" description="Helical" evidence="13">
    <location>
        <begin position="788"/>
        <end position="814"/>
    </location>
</feature>
<dbReference type="SUPFAM" id="SSF82866">
    <property type="entry name" value="Multidrug efflux transporter AcrB transmembrane domain"/>
    <property type="match status" value="2"/>
</dbReference>
<feature type="transmembrane region" description="Helical" evidence="13">
    <location>
        <begin position="1100"/>
        <end position="1126"/>
    </location>
</feature>
<comment type="subcellular location">
    <subcellularLocation>
        <location evidence="1">Cell membrane</location>
        <topology evidence="1">Multi-pass membrane protein</topology>
    </subcellularLocation>
</comment>
<evidence type="ECO:0000256" key="7">
    <source>
        <dbReference type="ARBA" id="ARBA00022833"/>
    </source>
</evidence>
<dbReference type="InterPro" id="IPR027370">
    <property type="entry name" value="Znf-RING_euk"/>
</dbReference>
<evidence type="ECO:0000256" key="2">
    <source>
        <dbReference type="ARBA" id="ARBA00005585"/>
    </source>
</evidence>
<evidence type="ECO:0000256" key="4">
    <source>
        <dbReference type="ARBA" id="ARBA00022692"/>
    </source>
</evidence>
<dbReference type="PROSITE" id="PS50089">
    <property type="entry name" value="ZF_RING_2"/>
    <property type="match status" value="1"/>
</dbReference>
<dbReference type="GO" id="GO:0005886">
    <property type="term" value="C:plasma membrane"/>
    <property type="evidence" value="ECO:0007669"/>
    <property type="project" value="UniProtKB-SubCell"/>
</dbReference>
<dbReference type="SMART" id="SM00184">
    <property type="entry name" value="RING"/>
    <property type="match status" value="1"/>
</dbReference>
<feature type="compositionally biased region" description="Basic and acidic residues" evidence="12">
    <location>
        <begin position="1305"/>
        <end position="1315"/>
    </location>
</feature>
<sequence length="1388" mass="158201">MLRPVMEKPTPRVPSLRKVRGDECIPSSIPIAEAQFLIGKSWDVSLKLNFPEVREKHCTVEKISADAWTLSTHENATVQINDYLLGSNCTKLLKCSDYVRLSAHIMFQFKCSSLTCDLCNRVIVENEEPESIPSTSDRRNKFDFEQLLNSSKQLEYLQNIKNSSASLGINTNLSHTSRLEGYRNLVNSSEPMFQLENNSEQYKNLHMKVLKQEELKTEIDSKKKDAENQNCCRDANSSEIIRNCQAVMEVKTKLTKLLETEFKCTICDEVFVEAMVTNCGHTFCEQCLSTWKVIKPNCPICRTTLTKENRALAVNSYLNNIMPFASSELRTNWLKVVNERKSASDNSRKNPAAKRKYSSPIIDTYFDETRYSIELLLMGLHSASMMTILRVNCVDYLLQKLFYKLGLVVAKYPGYFIIVPIFVTVICMTGFQQLHYEMDSEFLFSPENGASKTERAIVESYFKTNYSHKFNPTRITRPGRYAKIIATPKQGDNMLSVAIWNELRLLDTIIKNISITYGELGETFTYKDICARWMGECFENDILNLDVIMDQVENHQLNLTFPVMINPATWDAHVFPLFFGRIQRQDDIIEKVPSVQLMYFLADDTKQDDKKGALWEDEFIEQIGQAEIDKTFQYISTARYASRTLDIELEKNTQSVIPYFVSTGIVMVIFSVITCMMTDWVRAKPMLGLLGNISAAMGTLAAFGLAMYLGVEFIGINLAAPFLTCSIGIDDTFVMLAAWRRTPVTMNVPERTANMLSEAAVSITITSLTDIVSLFIGNNSPFPAIKIFSIYTGLAVTFILLWHLTFFTACVAIYGYLEQKNVHSITCLPVLPASLAHDRSWFYRIFCTGGINTKDPDNFEDNPENVVMAWFRDGLGNALNKWPVKVLVILVFLAYLGGAGYGVSRIQEGLQRKKLSKPDSYSIEFYERDDYYFREYPYRIQVVISGELQYWNTSVQNEIENLTSAFEQSVYVASSSFYTESWLRAFLGYVERNEEMMNMSTNTQETFMKTLKELWMFPSNTFSLDVKLDQSESKIIASRFIIQAINITDGNVEKDMVSDLRRIARESPLNVTVYHPYFVFFDQFELVRPTSIQSMFSGGLMMMIITFLFIPNFICSFWVASMIVSIEVGVVGYMALWDVNLDSISMVNLIMCIGFSVDFTAHICYAYMSSKAEESTGKTKESLFSLGLPVVQGAASTILGVGALLFVGSYIFLVFFKMIFLVTVIGAMHGIFLLPVLLSLIGPGKRKKEPKFERKQNPSLYCIPAYPTSPPPPPPVMTNIHHPKHFGIPLHGMVHDAPGNSHQNQHKEDGHEKDLGLGTSEDSSEVSSFESKRKQQENLQQRYIEGWRKSAPKNQFADEERNWNNISLELLHRAKMNRNAHHYQWKYK</sequence>
<reference evidence="16 17" key="1">
    <citation type="submission" date="2024-03" db="EMBL/GenBank/DDBJ databases">
        <title>Adaptation during the transition from Ophiocordyceps entomopathogen to insect associate is accompanied by gene loss and intensified selection.</title>
        <authorList>
            <person name="Ward C.M."/>
            <person name="Onetto C.A."/>
            <person name="Borneman A.R."/>
        </authorList>
    </citation>
    <scope>NUCLEOTIDE SEQUENCE [LARGE SCALE GENOMIC DNA]</scope>
    <source>
        <strain evidence="16">AWRI1</strain>
        <tissue evidence="16">Single Adult Female</tissue>
    </source>
</reference>
<evidence type="ECO:0000313" key="16">
    <source>
        <dbReference type="EMBL" id="KAK7603992.1"/>
    </source>
</evidence>
<feature type="transmembrane region" description="Helical" evidence="13">
    <location>
        <begin position="1146"/>
        <end position="1167"/>
    </location>
</feature>
<dbReference type="EMBL" id="JBBCAQ010000004">
    <property type="protein sequence ID" value="KAK7603992.1"/>
    <property type="molecule type" value="Genomic_DNA"/>
</dbReference>
<evidence type="ECO:0000256" key="1">
    <source>
        <dbReference type="ARBA" id="ARBA00004651"/>
    </source>
</evidence>
<keyword evidence="5" id="KW-0479">Metal-binding</keyword>
<feature type="transmembrane region" description="Helical" evidence="13">
    <location>
        <begin position="1188"/>
        <end position="1212"/>
    </location>
</feature>
<dbReference type="PROSITE" id="PS50156">
    <property type="entry name" value="SSD"/>
    <property type="match status" value="1"/>
</dbReference>
<evidence type="ECO:0000256" key="3">
    <source>
        <dbReference type="ARBA" id="ARBA00022475"/>
    </source>
</evidence>
<evidence type="ECO:0008006" key="18">
    <source>
        <dbReference type="Google" id="ProtNLM"/>
    </source>
</evidence>
<evidence type="ECO:0000256" key="11">
    <source>
        <dbReference type="PROSITE-ProRule" id="PRU00175"/>
    </source>
</evidence>
<dbReference type="InterPro" id="IPR008984">
    <property type="entry name" value="SMAD_FHA_dom_sf"/>
</dbReference>
<dbReference type="SUPFAM" id="SSF49879">
    <property type="entry name" value="SMAD/FHA domain"/>
    <property type="match status" value="1"/>
</dbReference>
<keyword evidence="3" id="KW-1003">Cell membrane</keyword>
<evidence type="ECO:0000256" key="9">
    <source>
        <dbReference type="ARBA" id="ARBA00023136"/>
    </source>
</evidence>
<dbReference type="SUPFAM" id="SSF57850">
    <property type="entry name" value="RING/U-box"/>
    <property type="match status" value="1"/>
</dbReference>
<organism evidence="16 17">
    <name type="scientific">Parthenolecanium corni</name>
    <dbReference type="NCBI Taxonomy" id="536013"/>
    <lineage>
        <taxon>Eukaryota</taxon>
        <taxon>Metazoa</taxon>
        <taxon>Ecdysozoa</taxon>
        <taxon>Arthropoda</taxon>
        <taxon>Hexapoda</taxon>
        <taxon>Insecta</taxon>
        <taxon>Pterygota</taxon>
        <taxon>Neoptera</taxon>
        <taxon>Paraneoptera</taxon>
        <taxon>Hemiptera</taxon>
        <taxon>Sternorrhyncha</taxon>
        <taxon>Coccoidea</taxon>
        <taxon>Coccidae</taxon>
        <taxon>Parthenolecanium</taxon>
    </lineage>
</organism>
<dbReference type="InterPro" id="IPR017907">
    <property type="entry name" value="Znf_RING_CS"/>
</dbReference>
<feature type="domain" description="RING-type" evidence="14">
    <location>
        <begin position="264"/>
        <end position="302"/>
    </location>
</feature>
<evidence type="ECO:0000259" key="15">
    <source>
        <dbReference type="PROSITE" id="PS50156"/>
    </source>
</evidence>
<evidence type="ECO:0000256" key="8">
    <source>
        <dbReference type="ARBA" id="ARBA00022989"/>
    </source>
</evidence>
<keyword evidence="17" id="KW-1185">Reference proteome</keyword>
<dbReference type="GO" id="GO:0008270">
    <property type="term" value="F:zinc ion binding"/>
    <property type="evidence" value="ECO:0007669"/>
    <property type="project" value="UniProtKB-KW"/>
</dbReference>
<evidence type="ECO:0000256" key="13">
    <source>
        <dbReference type="SAM" id="Phobius"/>
    </source>
</evidence>
<dbReference type="InterPro" id="IPR013083">
    <property type="entry name" value="Znf_RING/FYVE/PHD"/>
</dbReference>
<feature type="region of interest" description="Disordered" evidence="12">
    <location>
        <begin position="1292"/>
        <end position="1337"/>
    </location>
</feature>
<dbReference type="PROSITE" id="PS00518">
    <property type="entry name" value="ZF_RING_1"/>
    <property type="match status" value="1"/>
</dbReference>
<dbReference type="InterPro" id="IPR001841">
    <property type="entry name" value="Znf_RING"/>
</dbReference>
<evidence type="ECO:0000256" key="5">
    <source>
        <dbReference type="ARBA" id="ARBA00022723"/>
    </source>
</evidence>
<comment type="similarity">
    <text evidence="2">Belongs to the patched family.</text>
</comment>
<evidence type="ECO:0000256" key="12">
    <source>
        <dbReference type="SAM" id="MobiDB-lite"/>
    </source>
</evidence>
<dbReference type="Pfam" id="PF02460">
    <property type="entry name" value="Patched"/>
    <property type="match status" value="1"/>
</dbReference>
<dbReference type="GO" id="GO:0030659">
    <property type="term" value="C:cytoplasmic vesicle membrane"/>
    <property type="evidence" value="ECO:0007669"/>
    <property type="project" value="TreeGrafter"/>
</dbReference>
<dbReference type="InterPro" id="IPR051697">
    <property type="entry name" value="Patched_domain-protein"/>
</dbReference>
<keyword evidence="4 13" id="KW-0812">Transmembrane</keyword>
<keyword evidence="9 13" id="KW-0472">Membrane</keyword>
<evidence type="ECO:0000256" key="6">
    <source>
        <dbReference type="ARBA" id="ARBA00022771"/>
    </source>
</evidence>